<keyword evidence="10" id="KW-1185">Reference proteome</keyword>
<dbReference type="InterPro" id="IPR052374">
    <property type="entry name" value="SERAC1"/>
</dbReference>
<accession>A0A5N6J0G0</accession>
<dbReference type="GO" id="GO:0016020">
    <property type="term" value="C:membrane"/>
    <property type="evidence" value="ECO:0007669"/>
    <property type="project" value="UniProtKB-SubCell"/>
</dbReference>
<evidence type="ECO:0000313" key="9">
    <source>
        <dbReference type="EMBL" id="KAB8271654.1"/>
    </source>
</evidence>
<proteinExistence type="predicted"/>
<evidence type="ECO:0000259" key="8">
    <source>
        <dbReference type="Pfam" id="PF12697"/>
    </source>
</evidence>
<evidence type="ECO:0000256" key="2">
    <source>
        <dbReference type="ARBA" id="ARBA00004240"/>
    </source>
</evidence>
<dbReference type="Gene3D" id="3.40.50.1820">
    <property type="entry name" value="alpha/beta hydrolase"/>
    <property type="match status" value="1"/>
</dbReference>
<dbReference type="GO" id="GO:0005739">
    <property type="term" value="C:mitochondrion"/>
    <property type="evidence" value="ECO:0007669"/>
    <property type="project" value="UniProtKB-SubCell"/>
</dbReference>
<keyword evidence="9" id="KW-0378">Hydrolase</keyword>
<dbReference type="GO" id="GO:0016787">
    <property type="term" value="F:hydrolase activity"/>
    <property type="evidence" value="ECO:0007669"/>
    <property type="project" value="UniProtKB-KW"/>
</dbReference>
<organism evidence="9 10">
    <name type="scientific">Aspergillus minisclerotigenes</name>
    <dbReference type="NCBI Taxonomy" id="656917"/>
    <lineage>
        <taxon>Eukaryota</taxon>
        <taxon>Fungi</taxon>
        <taxon>Dikarya</taxon>
        <taxon>Ascomycota</taxon>
        <taxon>Pezizomycotina</taxon>
        <taxon>Eurotiomycetes</taxon>
        <taxon>Eurotiomycetidae</taxon>
        <taxon>Eurotiales</taxon>
        <taxon>Aspergillaceae</taxon>
        <taxon>Aspergillus</taxon>
        <taxon>Aspergillus subgen. Circumdati</taxon>
    </lineage>
</organism>
<feature type="compositionally biased region" description="Polar residues" evidence="7">
    <location>
        <begin position="23"/>
        <end position="42"/>
    </location>
</feature>
<dbReference type="InterPro" id="IPR029058">
    <property type="entry name" value="AB_hydrolase_fold"/>
</dbReference>
<evidence type="ECO:0000256" key="3">
    <source>
        <dbReference type="ARBA" id="ARBA00004370"/>
    </source>
</evidence>
<dbReference type="SUPFAM" id="SSF53474">
    <property type="entry name" value="alpha/beta-Hydrolases"/>
    <property type="match status" value="1"/>
</dbReference>
<protein>
    <submittedName>
        <fullName evidence="9">Alpha/Beta hydrolase protein</fullName>
    </submittedName>
</protein>
<comment type="subcellular location">
    <subcellularLocation>
        <location evidence="2">Endoplasmic reticulum</location>
    </subcellularLocation>
    <subcellularLocation>
        <location evidence="3">Membrane</location>
    </subcellularLocation>
    <subcellularLocation>
        <location evidence="1">Mitochondrion</location>
    </subcellularLocation>
</comment>
<dbReference type="Pfam" id="PF12697">
    <property type="entry name" value="Abhydrolase_6"/>
    <property type="match status" value="1"/>
</dbReference>
<feature type="region of interest" description="Disordered" evidence="7">
    <location>
        <begin position="1"/>
        <end position="59"/>
    </location>
</feature>
<evidence type="ECO:0000313" key="10">
    <source>
        <dbReference type="Proteomes" id="UP000326289"/>
    </source>
</evidence>
<dbReference type="GO" id="GO:0005783">
    <property type="term" value="C:endoplasmic reticulum"/>
    <property type="evidence" value="ECO:0007669"/>
    <property type="project" value="UniProtKB-SubCell"/>
</dbReference>
<dbReference type="EMBL" id="ML732814">
    <property type="protein sequence ID" value="KAB8271654.1"/>
    <property type="molecule type" value="Genomic_DNA"/>
</dbReference>
<feature type="domain" description="AB hydrolase-1" evidence="8">
    <location>
        <begin position="83"/>
        <end position="257"/>
    </location>
</feature>
<evidence type="ECO:0000256" key="5">
    <source>
        <dbReference type="ARBA" id="ARBA00023128"/>
    </source>
</evidence>
<evidence type="ECO:0000256" key="6">
    <source>
        <dbReference type="ARBA" id="ARBA00023136"/>
    </source>
</evidence>
<sequence>MARLPRLTPTATLKTDENDIPTGDTSTLHLQRSRSSGCSQESIPPPLSSGPKEAVSREMTSTSQKLSYGIITISDPPNATADIVFVHGLMGSSQRTWYHEKGNIYWPKDLLSVDLPHARILAFGYEVKVWHPWNQVSQEWITGYATDLLGSLSDYRTLGSRTRPLVFIAHSLGGLVLQKALAMARESRNSDWHLRCLETYTTGLCFLGTPHRGATLATWGERLARVLNMVKPVNSQILGLLEPRSRELLEMRRSFHNLLERRKDEGARIRIVCFYETIPMFKSCIVSEESATIDGEANFPIFANHMDMAKFSGFDDSGYRSIIREVRQLVREKDLGYLCPSCERRWRADLTPGAQYFCPFCGQHRSDWNL</sequence>
<name>A0A5N6J0G0_9EURO</name>
<evidence type="ECO:0000256" key="1">
    <source>
        <dbReference type="ARBA" id="ARBA00004173"/>
    </source>
</evidence>
<dbReference type="PANTHER" id="PTHR48182">
    <property type="entry name" value="PROTEIN SERAC1"/>
    <property type="match status" value="1"/>
</dbReference>
<gene>
    <name evidence="9" type="ORF">BDV30DRAFT_240306</name>
</gene>
<keyword evidence="6" id="KW-0472">Membrane</keyword>
<evidence type="ECO:0000256" key="7">
    <source>
        <dbReference type="SAM" id="MobiDB-lite"/>
    </source>
</evidence>
<dbReference type="AlphaFoldDB" id="A0A5N6J0G0"/>
<keyword evidence="4" id="KW-0256">Endoplasmic reticulum</keyword>
<dbReference type="Proteomes" id="UP000326289">
    <property type="component" value="Unassembled WGS sequence"/>
</dbReference>
<keyword evidence="5" id="KW-0496">Mitochondrion</keyword>
<reference evidence="9 10" key="1">
    <citation type="submission" date="2019-04" db="EMBL/GenBank/DDBJ databases">
        <title>Fungal friends and foes A comparative genomics study of 23 Aspergillus species from section Flavi.</title>
        <authorList>
            <consortium name="DOE Joint Genome Institute"/>
            <person name="Kjaerbolling I."/>
            <person name="Vesth T.C."/>
            <person name="Frisvad J.C."/>
            <person name="Nybo J.L."/>
            <person name="Theobald S."/>
            <person name="Kildgaard S."/>
            <person name="Petersen T.I."/>
            <person name="Kuo A."/>
            <person name="Sato A."/>
            <person name="Lyhne E.K."/>
            <person name="Kogle M.E."/>
            <person name="Wiebenga A."/>
            <person name="Kun R.S."/>
            <person name="Lubbers R.J."/>
            <person name="Makela M.R."/>
            <person name="Barry K."/>
            <person name="Chovatia M."/>
            <person name="Clum A."/>
            <person name="Daum C."/>
            <person name="Haridas S."/>
            <person name="He G."/>
            <person name="LaButti K."/>
            <person name="Lipzen A."/>
            <person name="Mondo S."/>
            <person name="Pangilinan J."/>
            <person name="Riley R."/>
            <person name="Salamov A."/>
            <person name="Simmons B.A."/>
            <person name="Magnuson J.K."/>
            <person name="Henrissat B."/>
            <person name="Mortensen U.H."/>
            <person name="Larsen T.O."/>
            <person name="De vries R.P."/>
            <person name="Grigoriev I.V."/>
            <person name="Machida M."/>
            <person name="Baker S.E."/>
            <person name="Andersen M.R."/>
        </authorList>
    </citation>
    <scope>NUCLEOTIDE SEQUENCE [LARGE SCALE GENOMIC DNA]</scope>
    <source>
        <strain evidence="9 10">CBS 117635</strain>
    </source>
</reference>
<dbReference type="PANTHER" id="PTHR48182:SF2">
    <property type="entry name" value="PROTEIN SERAC1"/>
    <property type="match status" value="1"/>
</dbReference>
<dbReference type="InterPro" id="IPR000073">
    <property type="entry name" value="AB_hydrolase_1"/>
</dbReference>
<evidence type="ECO:0000256" key="4">
    <source>
        <dbReference type="ARBA" id="ARBA00022824"/>
    </source>
</evidence>